<dbReference type="Pfam" id="PF11706">
    <property type="entry name" value="zf-CGNR"/>
    <property type="match status" value="1"/>
</dbReference>
<evidence type="ECO:0000313" key="4">
    <source>
        <dbReference type="Proteomes" id="UP000004691"/>
    </source>
</evidence>
<dbReference type="PANTHER" id="PTHR35525">
    <property type="entry name" value="BLL6575 PROTEIN"/>
    <property type="match status" value="1"/>
</dbReference>
<evidence type="ECO:0000313" key="3">
    <source>
        <dbReference type="EMBL" id="EID54036.1"/>
    </source>
</evidence>
<dbReference type="OrthoDB" id="123307at2"/>
<feature type="region of interest" description="Disordered" evidence="1">
    <location>
        <begin position="143"/>
        <end position="162"/>
    </location>
</feature>
<name>I0V1N3_9PSEU</name>
<keyword evidence="4" id="KW-1185">Reference proteome</keyword>
<dbReference type="Gene3D" id="1.10.3300.10">
    <property type="entry name" value="Jann2411-like domain"/>
    <property type="match status" value="1"/>
</dbReference>
<dbReference type="InterPro" id="IPR010852">
    <property type="entry name" value="ABATE"/>
</dbReference>
<dbReference type="STRING" id="882086.SacxiDRAFT_1794"/>
<sequence length="162" mass="17665">MTADVVLVLDFLNTLDVEAGADVLDTEEGWWGWAIARGLAADPLSDAVRARDALRAAAGDHDAHASRFRAPVAAESSADGVALKATTAVAAVFTAAARLTLLGEWDRIKICPADDCRWAFHDRSRNRSRTWCSMRVCGNRQKARSFRQRSTQSTTRTEQSCG</sequence>
<evidence type="ECO:0000259" key="2">
    <source>
        <dbReference type="Pfam" id="PF11706"/>
    </source>
</evidence>
<feature type="compositionally biased region" description="Low complexity" evidence="1">
    <location>
        <begin position="148"/>
        <end position="162"/>
    </location>
</feature>
<reference evidence="3 4" key="1">
    <citation type="submission" date="2012-01" db="EMBL/GenBank/DDBJ databases">
        <title>Improved High-Quality Draft sequence of Saccharomonospora xinjiangensis XJ-54.</title>
        <authorList>
            <consortium name="US DOE Joint Genome Institute"/>
            <person name="Lucas S."/>
            <person name="Han J."/>
            <person name="Lapidus A."/>
            <person name="Cheng J.-F."/>
            <person name="Goodwin L."/>
            <person name="Pitluck S."/>
            <person name="Peters L."/>
            <person name="Mikhailova N."/>
            <person name="Teshima H."/>
            <person name="Detter J.C."/>
            <person name="Han C."/>
            <person name="Tapia R."/>
            <person name="Land M."/>
            <person name="Hauser L."/>
            <person name="Kyrpides N."/>
            <person name="Ivanova N."/>
            <person name="Pagani I."/>
            <person name="Brambilla E.-M."/>
            <person name="Klenk H.-P."/>
            <person name="Woyke T."/>
        </authorList>
    </citation>
    <scope>NUCLEOTIDE SEQUENCE [LARGE SCALE GENOMIC DNA]</scope>
    <source>
        <strain evidence="3 4">XJ-54</strain>
    </source>
</reference>
<dbReference type="PANTHER" id="PTHR35525:SF3">
    <property type="entry name" value="BLL6575 PROTEIN"/>
    <property type="match status" value="1"/>
</dbReference>
<dbReference type="InterPro" id="IPR021005">
    <property type="entry name" value="Znf_CGNR"/>
</dbReference>
<dbReference type="RefSeq" id="WP_006238185.1">
    <property type="nucleotide sequence ID" value="NZ_JH636049.1"/>
</dbReference>
<dbReference type="Proteomes" id="UP000004691">
    <property type="component" value="Unassembled WGS sequence"/>
</dbReference>
<dbReference type="InterPro" id="IPR023286">
    <property type="entry name" value="ABATE_dom_sf"/>
</dbReference>
<feature type="domain" description="Zinc finger CGNR" evidence="2">
    <location>
        <begin position="107"/>
        <end position="149"/>
    </location>
</feature>
<gene>
    <name evidence="3" type="ORF">SacxiDRAFT_1794</name>
</gene>
<protein>
    <submittedName>
        <fullName evidence="3">Conserved protein containing a Zn-ribbon-like motif</fullName>
    </submittedName>
</protein>
<dbReference type="AlphaFoldDB" id="I0V1N3"/>
<dbReference type="EMBL" id="JH636049">
    <property type="protein sequence ID" value="EID54036.1"/>
    <property type="molecule type" value="Genomic_DNA"/>
</dbReference>
<accession>I0V1N3</accession>
<proteinExistence type="predicted"/>
<dbReference type="SUPFAM" id="SSF160904">
    <property type="entry name" value="Jann2411-like"/>
    <property type="match status" value="1"/>
</dbReference>
<evidence type="ECO:0000256" key="1">
    <source>
        <dbReference type="SAM" id="MobiDB-lite"/>
    </source>
</evidence>
<organism evidence="3 4">
    <name type="scientific">Saccharomonospora xinjiangensis XJ-54</name>
    <dbReference type="NCBI Taxonomy" id="882086"/>
    <lineage>
        <taxon>Bacteria</taxon>
        <taxon>Bacillati</taxon>
        <taxon>Actinomycetota</taxon>
        <taxon>Actinomycetes</taxon>
        <taxon>Pseudonocardiales</taxon>
        <taxon>Pseudonocardiaceae</taxon>
        <taxon>Saccharomonospora</taxon>
    </lineage>
</organism>
<dbReference type="HOGENOM" id="CLU_087298_0_0_11"/>
<dbReference type="eggNOG" id="COG5516">
    <property type="taxonomic scope" value="Bacteria"/>
</dbReference>